<accession>A0A9D2KKA1</accession>
<dbReference type="Gene3D" id="3.10.350.10">
    <property type="entry name" value="LysM domain"/>
    <property type="match status" value="1"/>
</dbReference>
<gene>
    <name evidence="2" type="ORF">H9798_03475</name>
</gene>
<organism evidence="2 3">
    <name type="scientific">Candidatus Mediterraneibacter pullicola</name>
    <dbReference type="NCBI Taxonomy" id="2838682"/>
    <lineage>
        <taxon>Bacteria</taxon>
        <taxon>Bacillati</taxon>
        <taxon>Bacillota</taxon>
        <taxon>Clostridia</taxon>
        <taxon>Lachnospirales</taxon>
        <taxon>Lachnospiraceae</taxon>
        <taxon>Mediterraneibacter</taxon>
    </lineage>
</organism>
<dbReference type="CDD" id="cd00118">
    <property type="entry name" value="LysM"/>
    <property type="match status" value="1"/>
</dbReference>
<name>A0A9D2KKA1_9FIRM</name>
<proteinExistence type="predicted"/>
<comment type="caution">
    <text evidence="2">The sequence shown here is derived from an EMBL/GenBank/DDBJ whole genome shotgun (WGS) entry which is preliminary data.</text>
</comment>
<dbReference type="Pfam" id="PF01476">
    <property type="entry name" value="LysM"/>
    <property type="match status" value="1"/>
</dbReference>
<evidence type="ECO:0000313" key="2">
    <source>
        <dbReference type="EMBL" id="HJA06198.1"/>
    </source>
</evidence>
<dbReference type="AlphaFoldDB" id="A0A9D2KKA1"/>
<dbReference type="EMBL" id="DXAK01000014">
    <property type="protein sequence ID" value="HJA06198.1"/>
    <property type="molecule type" value="Genomic_DNA"/>
</dbReference>
<dbReference type="SMART" id="SM00257">
    <property type="entry name" value="LysM"/>
    <property type="match status" value="1"/>
</dbReference>
<dbReference type="PROSITE" id="PS51782">
    <property type="entry name" value="LYSM"/>
    <property type="match status" value="1"/>
</dbReference>
<dbReference type="PROSITE" id="PS51257">
    <property type="entry name" value="PROKAR_LIPOPROTEIN"/>
    <property type="match status" value="1"/>
</dbReference>
<dbReference type="Proteomes" id="UP000824223">
    <property type="component" value="Unassembled WGS sequence"/>
</dbReference>
<dbReference type="SUPFAM" id="SSF54106">
    <property type="entry name" value="LysM domain"/>
    <property type="match status" value="1"/>
</dbReference>
<evidence type="ECO:0000259" key="1">
    <source>
        <dbReference type="PROSITE" id="PS51782"/>
    </source>
</evidence>
<feature type="domain" description="LysM" evidence="1">
    <location>
        <begin position="57"/>
        <end position="108"/>
    </location>
</feature>
<dbReference type="InterPro" id="IPR036779">
    <property type="entry name" value="LysM_dom_sf"/>
</dbReference>
<reference evidence="2" key="2">
    <citation type="submission" date="2021-04" db="EMBL/GenBank/DDBJ databases">
        <authorList>
            <person name="Gilroy R."/>
        </authorList>
    </citation>
    <scope>NUCLEOTIDE SEQUENCE</scope>
    <source>
        <strain evidence="2">ChiSjej2B20-11307</strain>
    </source>
</reference>
<evidence type="ECO:0000313" key="3">
    <source>
        <dbReference type="Proteomes" id="UP000824223"/>
    </source>
</evidence>
<reference evidence="2" key="1">
    <citation type="journal article" date="2021" name="PeerJ">
        <title>Extensive microbial diversity within the chicken gut microbiome revealed by metagenomics and culture.</title>
        <authorList>
            <person name="Gilroy R."/>
            <person name="Ravi A."/>
            <person name="Getino M."/>
            <person name="Pursley I."/>
            <person name="Horton D.L."/>
            <person name="Alikhan N.F."/>
            <person name="Baker D."/>
            <person name="Gharbi K."/>
            <person name="Hall N."/>
            <person name="Watson M."/>
            <person name="Adriaenssens E.M."/>
            <person name="Foster-Nyarko E."/>
            <person name="Jarju S."/>
            <person name="Secka A."/>
            <person name="Antonio M."/>
            <person name="Oren A."/>
            <person name="Chaudhuri R.R."/>
            <person name="La Ragione R."/>
            <person name="Hildebrand F."/>
            <person name="Pallen M.J."/>
        </authorList>
    </citation>
    <scope>NUCLEOTIDE SEQUENCE</scope>
    <source>
        <strain evidence="2">ChiSjej2B20-11307</strain>
    </source>
</reference>
<protein>
    <submittedName>
        <fullName evidence="2">LysM peptidoglycan-binding domain-containing protein</fullName>
    </submittedName>
</protein>
<dbReference type="InterPro" id="IPR018392">
    <property type="entry name" value="LysM"/>
</dbReference>
<sequence length="116" mass="13326">MEGEKKMRKKVSNRMLKNRIRNLCIAAVMILTGCMTFGAFLVSAHENEDETVYIYYKSIEIQQGDTLWDIAQDTMPSEYDSTAEYVQVLKDMNNLSSDQIQAGMHLMIAYESTELK</sequence>